<dbReference type="AlphaFoldDB" id="A0A1A9ZHW3"/>
<dbReference type="EnsemblMetazoa" id="GPAI015096-RA">
    <property type="protein sequence ID" value="GPAI015096-PA"/>
    <property type="gene ID" value="GPAI015096"/>
</dbReference>
<evidence type="ECO:0000313" key="3">
    <source>
        <dbReference type="Proteomes" id="UP000092445"/>
    </source>
</evidence>
<reference evidence="3" key="1">
    <citation type="submission" date="2014-03" db="EMBL/GenBank/DDBJ databases">
        <authorList>
            <person name="Aksoy S."/>
            <person name="Warren W."/>
            <person name="Wilson R.K."/>
        </authorList>
    </citation>
    <scope>NUCLEOTIDE SEQUENCE [LARGE SCALE GENOMIC DNA]</scope>
    <source>
        <strain evidence="3">IAEA</strain>
    </source>
</reference>
<keyword evidence="1" id="KW-0812">Transmembrane</keyword>
<organism evidence="2 3">
    <name type="scientific">Glossina pallidipes</name>
    <name type="common">Tsetse fly</name>
    <dbReference type="NCBI Taxonomy" id="7398"/>
    <lineage>
        <taxon>Eukaryota</taxon>
        <taxon>Metazoa</taxon>
        <taxon>Ecdysozoa</taxon>
        <taxon>Arthropoda</taxon>
        <taxon>Hexapoda</taxon>
        <taxon>Insecta</taxon>
        <taxon>Pterygota</taxon>
        <taxon>Neoptera</taxon>
        <taxon>Endopterygota</taxon>
        <taxon>Diptera</taxon>
        <taxon>Brachycera</taxon>
        <taxon>Muscomorpha</taxon>
        <taxon>Hippoboscoidea</taxon>
        <taxon>Glossinidae</taxon>
        <taxon>Glossina</taxon>
    </lineage>
</organism>
<dbReference type="VEuPathDB" id="VectorBase:GPAI015096"/>
<evidence type="ECO:0000313" key="2">
    <source>
        <dbReference type="EnsemblMetazoa" id="GPAI015096-PA"/>
    </source>
</evidence>
<feature type="transmembrane region" description="Helical" evidence="1">
    <location>
        <begin position="133"/>
        <end position="153"/>
    </location>
</feature>
<reference evidence="2" key="2">
    <citation type="submission" date="2020-05" db="UniProtKB">
        <authorList>
            <consortium name="EnsemblMetazoa"/>
        </authorList>
    </citation>
    <scope>IDENTIFICATION</scope>
    <source>
        <strain evidence="2">IAEA</strain>
    </source>
</reference>
<protein>
    <submittedName>
        <fullName evidence="2">Uncharacterized protein</fullName>
    </submittedName>
</protein>
<feature type="transmembrane region" description="Helical" evidence="1">
    <location>
        <begin position="44"/>
        <end position="74"/>
    </location>
</feature>
<proteinExistence type="predicted"/>
<keyword evidence="3" id="KW-1185">Reference proteome</keyword>
<accession>A0A1A9ZHW3</accession>
<sequence length="185" mass="21421">MEVLEKQSKVQAFLQSFAEISTVSTAKLKNGAEKQEKKECEMGVVVIVVTVVEIAVAFVAKTSVVLIVLVLSILTITLSYRNGFQPHDQLIKPFVMNALRSYALVRYKHNDKKTPKKRTVKRTKINTLPRNPMLYELIISLYSILWCVAKATIKRLLRSRQINKWPQYRMHFMVRHKHNDKVIIL</sequence>
<dbReference type="Proteomes" id="UP000092445">
    <property type="component" value="Unassembled WGS sequence"/>
</dbReference>
<keyword evidence="1" id="KW-1133">Transmembrane helix</keyword>
<name>A0A1A9ZHW3_GLOPL</name>
<evidence type="ECO:0000256" key="1">
    <source>
        <dbReference type="SAM" id="Phobius"/>
    </source>
</evidence>
<keyword evidence="1" id="KW-0472">Membrane</keyword>